<reference evidence="2" key="1">
    <citation type="submission" date="2021-01" db="EMBL/GenBank/DDBJ databases">
        <authorList>
            <person name="Li R."/>
            <person name="Bekaert M."/>
        </authorList>
    </citation>
    <scope>NUCLEOTIDE SEQUENCE</scope>
    <source>
        <strain evidence="2">Farmed</strain>
    </source>
</reference>
<dbReference type="AlphaFoldDB" id="A0A812ATF3"/>
<organism evidence="2 3">
    <name type="scientific">Acanthosepion pharaonis</name>
    <name type="common">Pharaoh cuttlefish</name>
    <name type="synonym">Sepia pharaonis</name>
    <dbReference type="NCBI Taxonomy" id="158019"/>
    <lineage>
        <taxon>Eukaryota</taxon>
        <taxon>Metazoa</taxon>
        <taxon>Spiralia</taxon>
        <taxon>Lophotrochozoa</taxon>
        <taxon>Mollusca</taxon>
        <taxon>Cephalopoda</taxon>
        <taxon>Coleoidea</taxon>
        <taxon>Decapodiformes</taxon>
        <taxon>Sepiida</taxon>
        <taxon>Sepiina</taxon>
        <taxon>Sepiidae</taxon>
        <taxon>Acanthosepion</taxon>
    </lineage>
</organism>
<feature type="transmembrane region" description="Helical" evidence="1">
    <location>
        <begin position="115"/>
        <end position="137"/>
    </location>
</feature>
<feature type="transmembrane region" description="Helical" evidence="1">
    <location>
        <begin position="86"/>
        <end position="108"/>
    </location>
</feature>
<keyword evidence="1" id="KW-0812">Transmembrane</keyword>
<gene>
    <name evidence="2" type="ORF">SPHA_4841</name>
</gene>
<name>A0A812ATF3_ACAPH</name>
<evidence type="ECO:0000313" key="3">
    <source>
        <dbReference type="Proteomes" id="UP000597762"/>
    </source>
</evidence>
<evidence type="ECO:0000313" key="2">
    <source>
        <dbReference type="EMBL" id="CAE1156592.1"/>
    </source>
</evidence>
<evidence type="ECO:0000256" key="1">
    <source>
        <dbReference type="SAM" id="Phobius"/>
    </source>
</evidence>
<protein>
    <submittedName>
        <fullName evidence="2">Uncharacterized protein</fullName>
    </submittedName>
</protein>
<feature type="transmembrane region" description="Helical" evidence="1">
    <location>
        <begin position="29"/>
        <end position="50"/>
    </location>
</feature>
<dbReference type="Proteomes" id="UP000597762">
    <property type="component" value="Unassembled WGS sequence"/>
</dbReference>
<accession>A0A812ATF3</accession>
<proteinExistence type="predicted"/>
<dbReference type="EMBL" id="CAHIKZ030000158">
    <property type="protein sequence ID" value="CAE1156592.1"/>
    <property type="molecule type" value="Genomic_DNA"/>
</dbReference>
<keyword evidence="3" id="KW-1185">Reference proteome</keyword>
<sequence>MNIADVSSSAFLSICLYYSHLYMPINNSAYSYLSILVNISVYEYQSASLYRASRHRSFRSRFVNSHLSIDVFSNLSHLHIYKTSHNFIYCFSFPSFVYINSSFLSSFLSKRLSSFLFFHFPFTLPSLIPLSLFFFFAPLFHNILSLFLPPSLVTFLSHFSSFTPSFLSNLSSFLPSFLPCNLLSFQFPPFLFSFLPL</sequence>
<feature type="transmembrane region" description="Helical" evidence="1">
    <location>
        <begin position="173"/>
        <end position="195"/>
    </location>
</feature>
<keyword evidence="1" id="KW-1133">Transmembrane helix</keyword>
<comment type="caution">
    <text evidence="2">The sequence shown here is derived from an EMBL/GenBank/DDBJ whole genome shotgun (WGS) entry which is preliminary data.</text>
</comment>
<keyword evidence="1" id="KW-0472">Membrane</keyword>
<feature type="transmembrane region" description="Helical" evidence="1">
    <location>
        <begin position="62"/>
        <end position="80"/>
    </location>
</feature>